<dbReference type="EMBL" id="JAFDST010000004">
    <property type="protein sequence ID" value="MBP1082969.1"/>
    <property type="molecule type" value="Genomic_DNA"/>
</dbReference>
<organism evidence="2 3">
    <name type="scientific">Bacillus capparidis</name>
    <dbReference type="NCBI Taxonomy" id="1840411"/>
    <lineage>
        <taxon>Bacteria</taxon>
        <taxon>Bacillati</taxon>
        <taxon>Bacillota</taxon>
        <taxon>Bacilli</taxon>
        <taxon>Bacillales</taxon>
        <taxon>Bacillaceae</taxon>
        <taxon>Bacillus</taxon>
    </lineage>
</organism>
<name>A0ABS4D020_9BACI</name>
<evidence type="ECO:0000256" key="1">
    <source>
        <dbReference type="SAM" id="Phobius"/>
    </source>
</evidence>
<comment type="caution">
    <text evidence="2">The sequence shown here is derived from an EMBL/GenBank/DDBJ whole genome shotgun (WGS) entry which is preliminary data.</text>
</comment>
<evidence type="ECO:0000313" key="2">
    <source>
        <dbReference type="EMBL" id="MBP1082969.1"/>
    </source>
</evidence>
<dbReference type="Proteomes" id="UP000674416">
    <property type="component" value="Unassembled WGS sequence"/>
</dbReference>
<protein>
    <recommendedName>
        <fullName evidence="4">DUF3976 domain-containing protein</fullName>
    </recommendedName>
</protein>
<evidence type="ECO:0000313" key="3">
    <source>
        <dbReference type="Proteomes" id="UP000674416"/>
    </source>
</evidence>
<proteinExistence type="predicted"/>
<keyword evidence="1" id="KW-0472">Membrane</keyword>
<accession>A0ABS4D020</accession>
<evidence type="ECO:0008006" key="4">
    <source>
        <dbReference type="Google" id="ProtNLM"/>
    </source>
</evidence>
<feature type="transmembrane region" description="Helical" evidence="1">
    <location>
        <begin position="32"/>
        <end position="50"/>
    </location>
</feature>
<gene>
    <name evidence="2" type="ORF">JOC74_003479</name>
</gene>
<reference evidence="2 3" key="1">
    <citation type="submission" date="2021-01" db="EMBL/GenBank/DDBJ databases">
        <title>Genomic Encyclopedia of Type Strains, Phase IV (KMG-IV): sequencing the most valuable type-strain genomes for metagenomic binning, comparative biology and taxonomic classification.</title>
        <authorList>
            <person name="Goeker M."/>
        </authorList>
    </citation>
    <scope>NUCLEOTIDE SEQUENCE [LARGE SCALE GENOMIC DNA]</scope>
    <source>
        <strain evidence="2 3">DSM 103394</strain>
    </source>
</reference>
<sequence>MQTSILLVVLIIYLLIFRGVKNGKMTFTVKKFIFGLVVTIVIINAIMFLIM</sequence>
<keyword evidence="1" id="KW-1133">Transmembrane helix</keyword>
<keyword evidence="1" id="KW-0812">Transmembrane</keyword>
<keyword evidence="3" id="KW-1185">Reference proteome</keyword>